<dbReference type="GO" id="GO:0051382">
    <property type="term" value="P:kinetochore assembly"/>
    <property type="evidence" value="ECO:0007669"/>
    <property type="project" value="InterPro"/>
</dbReference>
<evidence type="ECO:0000313" key="11">
    <source>
        <dbReference type="Proteomes" id="UP000193648"/>
    </source>
</evidence>
<dbReference type="GO" id="GO:0007059">
    <property type="term" value="P:chromosome segregation"/>
    <property type="evidence" value="ECO:0007669"/>
    <property type="project" value="TreeGrafter"/>
</dbReference>
<dbReference type="PANTHER" id="PTHR48122:SF1">
    <property type="entry name" value="CENTROMERE PROTEIN H"/>
    <property type="match status" value="1"/>
</dbReference>
<protein>
    <recommendedName>
        <fullName evidence="9">Centromere protein H C-terminal domain-containing protein</fullName>
    </recommendedName>
</protein>
<keyword evidence="11" id="KW-1185">Reference proteome</keyword>
<feature type="domain" description="Centromere protein H C-terminal" evidence="9">
    <location>
        <begin position="50"/>
        <end position="231"/>
    </location>
</feature>
<dbReference type="GO" id="GO:0005634">
    <property type="term" value="C:nucleus"/>
    <property type="evidence" value="ECO:0007669"/>
    <property type="project" value="UniProtKB-SubCell"/>
</dbReference>
<dbReference type="OrthoDB" id="2274804at2759"/>
<dbReference type="InterPro" id="IPR008426">
    <property type="entry name" value="CENP-H_C"/>
</dbReference>
<evidence type="ECO:0000256" key="5">
    <source>
        <dbReference type="ARBA" id="ARBA00023242"/>
    </source>
</evidence>
<dbReference type="InterPro" id="IPR040034">
    <property type="entry name" value="CENP-H"/>
</dbReference>
<comment type="subcellular location">
    <subcellularLocation>
        <location evidence="2">Chromosome</location>
        <location evidence="2">Centromere</location>
        <location evidence="2">Kinetochore</location>
    </subcellularLocation>
    <subcellularLocation>
        <location evidence="1">Nucleus</location>
    </subcellularLocation>
</comment>
<dbReference type="GeneID" id="33561572"/>
<dbReference type="InParanoid" id="A0A1Y2GTU1"/>
<evidence type="ECO:0000259" key="9">
    <source>
        <dbReference type="Pfam" id="PF05837"/>
    </source>
</evidence>
<feature type="region of interest" description="Disordered" evidence="8">
    <location>
        <begin position="165"/>
        <end position="187"/>
    </location>
</feature>
<dbReference type="AlphaFoldDB" id="A0A1Y2GTU1"/>
<keyword evidence="5" id="KW-0539">Nucleus</keyword>
<gene>
    <name evidence="10" type="ORF">BCR41DRAFT_17532</name>
</gene>
<dbReference type="GO" id="GO:0007052">
    <property type="term" value="P:mitotic spindle organization"/>
    <property type="evidence" value="ECO:0007669"/>
    <property type="project" value="TreeGrafter"/>
</dbReference>
<feature type="compositionally biased region" description="Basic and acidic residues" evidence="8">
    <location>
        <begin position="165"/>
        <end position="175"/>
    </location>
</feature>
<dbReference type="GO" id="GO:0043515">
    <property type="term" value="F:kinetochore binding"/>
    <property type="evidence" value="ECO:0007669"/>
    <property type="project" value="TreeGrafter"/>
</dbReference>
<evidence type="ECO:0000256" key="6">
    <source>
        <dbReference type="ARBA" id="ARBA00023328"/>
    </source>
</evidence>
<dbReference type="Pfam" id="PF05837">
    <property type="entry name" value="CENP-H"/>
    <property type="match status" value="1"/>
</dbReference>
<keyword evidence="3" id="KW-0158">Chromosome</keyword>
<evidence type="ECO:0000313" key="10">
    <source>
        <dbReference type="EMBL" id="ORZ22898.1"/>
    </source>
</evidence>
<evidence type="ECO:0000256" key="8">
    <source>
        <dbReference type="SAM" id="MobiDB-lite"/>
    </source>
</evidence>
<evidence type="ECO:0000256" key="7">
    <source>
        <dbReference type="ARBA" id="ARBA00025735"/>
    </source>
</evidence>
<dbReference type="EMBL" id="MCFF01000010">
    <property type="protein sequence ID" value="ORZ22898.1"/>
    <property type="molecule type" value="Genomic_DNA"/>
</dbReference>
<proteinExistence type="inferred from homology"/>
<comment type="caution">
    <text evidence="10">The sequence shown here is derived from an EMBL/GenBank/DDBJ whole genome shotgun (WGS) entry which is preliminary data.</text>
</comment>
<evidence type="ECO:0000256" key="3">
    <source>
        <dbReference type="ARBA" id="ARBA00022454"/>
    </source>
</evidence>
<keyword evidence="4" id="KW-0995">Kinetochore</keyword>
<evidence type="ECO:0000256" key="4">
    <source>
        <dbReference type="ARBA" id="ARBA00022838"/>
    </source>
</evidence>
<sequence length="236" mass="27079">MTTRTIKQDAGLIPTLEEHILQLVDHEAWLDAQIAELEFAINHAGEIADTAIPNDNISLDEIRATTEMRIDMLKQELIVATSLETVRTKVIDSAHAYHIILKSLFKDDHDERALASAIQERDDAVSQYLHIHKELQRTRHDLSETQRKTLDLQDENRKVLQLLSDESREAKEASKTTDTSANQQKTKKMKEELKKIMIKYNVLANVLQGLLLESNVDWANDPHFLEVMLKLQHSDE</sequence>
<organism evidence="10 11">
    <name type="scientific">Lobosporangium transversale</name>
    <dbReference type="NCBI Taxonomy" id="64571"/>
    <lineage>
        <taxon>Eukaryota</taxon>
        <taxon>Fungi</taxon>
        <taxon>Fungi incertae sedis</taxon>
        <taxon>Mucoromycota</taxon>
        <taxon>Mortierellomycotina</taxon>
        <taxon>Mortierellomycetes</taxon>
        <taxon>Mortierellales</taxon>
        <taxon>Mortierellaceae</taxon>
        <taxon>Lobosporangium</taxon>
    </lineage>
</organism>
<dbReference type="RefSeq" id="XP_021883452.1">
    <property type="nucleotide sequence ID" value="XM_022019727.1"/>
</dbReference>
<accession>A0A1Y2GTU1</accession>
<dbReference type="GO" id="GO:0000776">
    <property type="term" value="C:kinetochore"/>
    <property type="evidence" value="ECO:0007669"/>
    <property type="project" value="UniProtKB-KW"/>
</dbReference>
<evidence type="ECO:0000256" key="1">
    <source>
        <dbReference type="ARBA" id="ARBA00004123"/>
    </source>
</evidence>
<reference evidence="10 11" key="1">
    <citation type="submission" date="2016-07" db="EMBL/GenBank/DDBJ databases">
        <title>Pervasive Adenine N6-methylation of Active Genes in Fungi.</title>
        <authorList>
            <consortium name="DOE Joint Genome Institute"/>
            <person name="Mondo S.J."/>
            <person name="Dannebaum R.O."/>
            <person name="Kuo R.C."/>
            <person name="Labutti K."/>
            <person name="Haridas S."/>
            <person name="Kuo A."/>
            <person name="Salamov A."/>
            <person name="Ahrendt S.R."/>
            <person name="Lipzen A."/>
            <person name="Sullivan W."/>
            <person name="Andreopoulos W.B."/>
            <person name="Clum A."/>
            <person name="Lindquist E."/>
            <person name="Daum C."/>
            <person name="Ramamoorthy G.K."/>
            <person name="Gryganskyi A."/>
            <person name="Culley D."/>
            <person name="Magnuson J.K."/>
            <person name="James T.Y."/>
            <person name="O'Malley M.A."/>
            <person name="Stajich J.E."/>
            <person name="Spatafora J.W."/>
            <person name="Visel A."/>
            <person name="Grigoriev I.V."/>
        </authorList>
    </citation>
    <scope>NUCLEOTIDE SEQUENCE [LARGE SCALE GENOMIC DNA]</scope>
    <source>
        <strain evidence="10 11">NRRL 3116</strain>
    </source>
</reference>
<comment type="similarity">
    <text evidence="7">Belongs to the CENP-H/MCM16 family.</text>
</comment>
<name>A0A1Y2GTU1_9FUNG</name>
<dbReference type="PANTHER" id="PTHR48122">
    <property type="entry name" value="CENTROMERE PROTEIN H"/>
    <property type="match status" value="1"/>
</dbReference>
<dbReference type="Proteomes" id="UP000193648">
    <property type="component" value="Unassembled WGS sequence"/>
</dbReference>
<evidence type="ECO:0000256" key="2">
    <source>
        <dbReference type="ARBA" id="ARBA00004629"/>
    </source>
</evidence>
<keyword evidence="6" id="KW-0137">Centromere</keyword>